<proteinExistence type="predicted"/>
<comment type="caution">
    <text evidence="1">The sequence shown here is derived from an EMBL/GenBank/DDBJ whole genome shotgun (WGS) entry which is preliminary data.</text>
</comment>
<evidence type="ECO:0000313" key="2">
    <source>
        <dbReference type="Proteomes" id="UP001233999"/>
    </source>
</evidence>
<protein>
    <submittedName>
        <fullName evidence="1">Uncharacterized protein</fullName>
    </submittedName>
</protein>
<dbReference type="EMBL" id="JASPKZ010007290">
    <property type="protein sequence ID" value="KAJ9585210.1"/>
    <property type="molecule type" value="Genomic_DNA"/>
</dbReference>
<sequence>KTLIKNITENGRNLLTHNHVSFSLDKVILFNYLIISYKIRRNFYLKKVLKACTSCEYTIYILNYGDGISWKIISG</sequence>
<dbReference type="AlphaFoldDB" id="A0AAD7ZRE7"/>
<feature type="non-terminal residue" evidence="1">
    <location>
        <position position="1"/>
    </location>
</feature>
<reference evidence="1" key="1">
    <citation type="journal article" date="2023" name="IScience">
        <title>Live-bearing cockroach genome reveals convergent evolutionary mechanisms linked to viviparity in insects and beyond.</title>
        <authorList>
            <person name="Fouks B."/>
            <person name="Harrison M.C."/>
            <person name="Mikhailova A.A."/>
            <person name="Marchal E."/>
            <person name="English S."/>
            <person name="Carruthers M."/>
            <person name="Jennings E.C."/>
            <person name="Chiamaka E.L."/>
            <person name="Frigard R.A."/>
            <person name="Pippel M."/>
            <person name="Attardo G.M."/>
            <person name="Benoit J.B."/>
            <person name="Bornberg-Bauer E."/>
            <person name="Tobe S.S."/>
        </authorList>
    </citation>
    <scope>NUCLEOTIDE SEQUENCE</scope>
    <source>
        <strain evidence="1">Stay&amp;Tobe</strain>
    </source>
</reference>
<accession>A0AAD7ZRE7</accession>
<organism evidence="1 2">
    <name type="scientific">Diploptera punctata</name>
    <name type="common">Pacific beetle cockroach</name>
    <dbReference type="NCBI Taxonomy" id="6984"/>
    <lineage>
        <taxon>Eukaryota</taxon>
        <taxon>Metazoa</taxon>
        <taxon>Ecdysozoa</taxon>
        <taxon>Arthropoda</taxon>
        <taxon>Hexapoda</taxon>
        <taxon>Insecta</taxon>
        <taxon>Pterygota</taxon>
        <taxon>Neoptera</taxon>
        <taxon>Polyneoptera</taxon>
        <taxon>Dictyoptera</taxon>
        <taxon>Blattodea</taxon>
        <taxon>Blaberoidea</taxon>
        <taxon>Blaberidae</taxon>
        <taxon>Diplopterinae</taxon>
        <taxon>Diploptera</taxon>
    </lineage>
</organism>
<keyword evidence="2" id="KW-1185">Reference proteome</keyword>
<name>A0AAD7ZRE7_DIPPU</name>
<reference evidence="1" key="2">
    <citation type="submission" date="2023-05" db="EMBL/GenBank/DDBJ databases">
        <authorList>
            <person name="Fouks B."/>
        </authorList>
    </citation>
    <scope>NUCLEOTIDE SEQUENCE</scope>
    <source>
        <strain evidence="1">Stay&amp;Tobe</strain>
        <tissue evidence="1">Testes</tissue>
    </source>
</reference>
<evidence type="ECO:0000313" key="1">
    <source>
        <dbReference type="EMBL" id="KAJ9585210.1"/>
    </source>
</evidence>
<dbReference type="Proteomes" id="UP001233999">
    <property type="component" value="Unassembled WGS sequence"/>
</dbReference>
<feature type="non-terminal residue" evidence="1">
    <location>
        <position position="75"/>
    </location>
</feature>
<gene>
    <name evidence="1" type="ORF">L9F63_002973</name>
</gene>